<accession>A0A2W7RC18</accession>
<evidence type="ECO:0000313" key="2">
    <source>
        <dbReference type="Proteomes" id="UP000248882"/>
    </source>
</evidence>
<dbReference type="Proteomes" id="UP000248882">
    <property type="component" value="Unassembled WGS sequence"/>
</dbReference>
<gene>
    <name evidence="1" type="ORF">LV85_00597</name>
</gene>
<reference evidence="1 2" key="1">
    <citation type="submission" date="2018-06" db="EMBL/GenBank/DDBJ databases">
        <title>Genomic Encyclopedia of Archaeal and Bacterial Type Strains, Phase II (KMG-II): from individual species to whole genera.</title>
        <authorList>
            <person name="Goeker M."/>
        </authorList>
    </citation>
    <scope>NUCLEOTIDE SEQUENCE [LARGE SCALE GENOMIC DNA]</scope>
    <source>
        <strain evidence="1 2">DSM 19830</strain>
    </source>
</reference>
<organism evidence="1 2">
    <name type="scientific">Algoriphagus chordae</name>
    <dbReference type="NCBI Taxonomy" id="237019"/>
    <lineage>
        <taxon>Bacteria</taxon>
        <taxon>Pseudomonadati</taxon>
        <taxon>Bacteroidota</taxon>
        <taxon>Cytophagia</taxon>
        <taxon>Cytophagales</taxon>
        <taxon>Cyclobacteriaceae</taxon>
        <taxon>Algoriphagus</taxon>
    </lineage>
</organism>
<name>A0A2W7RC18_9BACT</name>
<protein>
    <submittedName>
        <fullName evidence="1">Uncharacterized protein</fullName>
    </submittedName>
</protein>
<comment type="caution">
    <text evidence="1">The sequence shown here is derived from an EMBL/GenBank/DDBJ whole genome shotgun (WGS) entry which is preliminary data.</text>
</comment>
<sequence>MHTYRMLIQNLSSLLQTSRPNGTVSDFDVTFYFLFLFIHYNSTYDYPRGGVIRL</sequence>
<dbReference type="EMBL" id="QKZT01000002">
    <property type="protein sequence ID" value="PZX56666.1"/>
    <property type="molecule type" value="Genomic_DNA"/>
</dbReference>
<proteinExistence type="predicted"/>
<keyword evidence="2" id="KW-1185">Reference proteome</keyword>
<evidence type="ECO:0000313" key="1">
    <source>
        <dbReference type="EMBL" id="PZX56666.1"/>
    </source>
</evidence>
<dbReference type="AlphaFoldDB" id="A0A2W7RC18"/>